<comment type="caution">
    <text evidence="2">The sequence shown here is derived from an EMBL/GenBank/DDBJ whole genome shotgun (WGS) entry which is preliminary data.</text>
</comment>
<reference evidence="2 3" key="1">
    <citation type="submission" date="2020-09" db="EMBL/GenBank/DDBJ databases">
        <title>Paenibacillus sp. strain PR3 16S rRNA gene Genome sequencing and assembly.</title>
        <authorList>
            <person name="Kim J."/>
        </authorList>
    </citation>
    <scope>NUCLEOTIDE SEQUENCE [LARGE SCALE GENOMIC DNA]</scope>
    <source>
        <strain evidence="2 3">PR3</strain>
    </source>
</reference>
<evidence type="ECO:0000259" key="1">
    <source>
        <dbReference type="Pfam" id="PF03703"/>
    </source>
</evidence>
<keyword evidence="3" id="KW-1185">Reference proteome</keyword>
<organism evidence="2 3">
    <name type="scientific">Paenibacillus terricola</name>
    <dbReference type="NCBI Taxonomy" id="2763503"/>
    <lineage>
        <taxon>Bacteria</taxon>
        <taxon>Bacillati</taxon>
        <taxon>Bacillota</taxon>
        <taxon>Bacilli</taxon>
        <taxon>Bacillales</taxon>
        <taxon>Paenibacillaceae</taxon>
        <taxon>Paenibacillus</taxon>
    </lineage>
</organism>
<protein>
    <submittedName>
        <fullName evidence="2">PH domain-containing protein</fullName>
    </submittedName>
</protein>
<dbReference type="Proteomes" id="UP000609346">
    <property type="component" value="Unassembled WGS sequence"/>
</dbReference>
<dbReference type="InterPro" id="IPR005182">
    <property type="entry name" value="YdbS-like_PH"/>
</dbReference>
<dbReference type="EMBL" id="JACXZA010000002">
    <property type="protein sequence ID" value="MBD3919073.1"/>
    <property type="molecule type" value="Genomic_DNA"/>
</dbReference>
<evidence type="ECO:0000313" key="3">
    <source>
        <dbReference type="Proteomes" id="UP000609346"/>
    </source>
</evidence>
<dbReference type="RefSeq" id="WP_191203344.1">
    <property type="nucleotide sequence ID" value="NZ_JACXZA010000002.1"/>
</dbReference>
<feature type="domain" description="YdbS-like PH" evidence="1">
    <location>
        <begin position="19"/>
        <end position="93"/>
    </location>
</feature>
<dbReference type="Pfam" id="PF03703">
    <property type="entry name" value="bPH_2"/>
    <property type="match status" value="1"/>
</dbReference>
<sequence length="117" mass="13452">MDEQILWSGKPFNYGLPSFTKYTISNTRIIIESGIVTKRRKEIRLYRIRDGSTKRNLWERILGIGDITVISTDADLPVFALRNIRKPVAVADILLNAADISRKTNRAYEMTEVHTDQ</sequence>
<gene>
    <name evidence="2" type="ORF">H8B09_09930</name>
</gene>
<evidence type="ECO:0000313" key="2">
    <source>
        <dbReference type="EMBL" id="MBD3919073.1"/>
    </source>
</evidence>
<proteinExistence type="predicted"/>
<name>A0ABR8MSW4_9BACL</name>
<accession>A0ABR8MSW4</accession>